<dbReference type="OrthoDB" id="9806452at2"/>
<dbReference type="Proteomes" id="UP000294947">
    <property type="component" value="Unassembled WGS sequence"/>
</dbReference>
<evidence type="ECO:0000256" key="1">
    <source>
        <dbReference type="ARBA" id="ARBA00023002"/>
    </source>
</evidence>
<reference evidence="4 5" key="1">
    <citation type="submission" date="2019-03" db="EMBL/GenBank/DDBJ databases">
        <title>Draft genome sequences of novel Actinobacteria.</title>
        <authorList>
            <person name="Sahin N."/>
            <person name="Ay H."/>
            <person name="Saygin H."/>
        </authorList>
    </citation>
    <scope>NUCLEOTIDE SEQUENCE [LARGE SCALE GENOMIC DNA]</scope>
    <source>
        <strain evidence="4 5">7K502</strain>
    </source>
</reference>
<dbReference type="PANTHER" id="PTHR13847:SF287">
    <property type="entry name" value="FAD-DEPENDENT OXIDOREDUCTASE DOMAIN-CONTAINING PROTEIN 1"/>
    <property type="match status" value="1"/>
</dbReference>
<accession>A0A4R4Y545</accession>
<sequence length="377" mass="40054">MSEDSYSSIIIIGGGVIGLSAAFYCAQAGIEVTLIEQSDLGSGTSAQTARVVRGYFPRRVADSELAVGSLAEYRGFAAETGVDPELEQTGFLVVLTRGEDVETLGRELDAQRAVGVEAELITAAQVCQRNPFLDPADIVAAVWSPQAFSCNPQAIMHGYAETAQRRGVRLLTGMEVIGVDAVRGRVATTNGDYVADAIVCAAGPWSGRVAAMTGVSLPVTPQPSELMTTGPIATDMTLPFTLHLSSALRVRRLGDALLIGLEGIPKGGDQRALWHRAVAEELTKRYARLRDVELHTAWTGSLDVAPQRTAFIGQGSGSHRRFLYAAGFSGRGLCQAPMAGQIIRDLCLGQQPAVDLKAFSPIRLDAEPHPAAKRLPT</sequence>
<keyword evidence="2" id="KW-0472">Membrane</keyword>
<keyword evidence="2" id="KW-0812">Transmembrane</keyword>
<evidence type="ECO:0000313" key="5">
    <source>
        <dbReference type="Proteomes" id="UP000294947"/>
    </source>
</evidence>
<dbReference type="RefSeq" id="WP_132493392.1">
    <property type="nucleotide sequence ID" value="NZ_SMKW01000078.1"/>
</dbReference>
<dbReference type="EMBL" id="SMKW01000078">
    <property type="protein sequence ID" value="TDD39316.1"/>
    <property type="molecule type" value="Genomic_DNA"/>
</dbReference>
<dbReference type="AlphaFoldDB" id="A0A4R4Y545"/>
<protein>
    <submittedName>
        <fullName evidence="4">FAD-binding oxidoreductase</fullName>
    </submittedName>
</protein>
<dbReference type="InterPro" id="IPR036188">
    <property type="entry name" value="FAD/NAD-bd_sf"/>
</dbReference>
<keyword evidence="5" id="KW-1185">Reference proteome</keyword>
<evidence type="ECO:0000259" key="3">
    <source>
        <dbReference type="Pfam" id="PF01266"/>
    </source>
</evidence>
<comment type="caution">
    <text evidence="4">The sequence shown here is derived from an EMBL/GenBank/DDBJ whole genome shotgun (WGS) entry which is preliminary data.</text>
</comment>
<dbReference type="GO" id="GO:0016491">
    <property type="term" value="F:oxidoreductase activity"/>
    <property type="evidence" value="ECO:0007669"/>
    <property type="project" value="UniProtKB-KW"/>
</dbReference>
<organism evidence="4 5">
    <name type="scientific">Saccharopolyspora elongata</name>
    <dbReference type="NCBI Taxonomy" id="2530387"/>
    <lineage>
        <taxon>Bacteria</taxon>
        <taxon>Bacillati</taxon>
        <taxon>Actinomycetota</taxon>
        <taxon>Actinomycetes</taxon>
        <taxon>Pseudonocardiales</taxon>
        <taxon>Pseudonocardiaceae</taxon>
        <taxon>Saccharopolyspora</taxon>
    </lineage>
</organism>
<proteinExistence type="predicted"/>
<dbReference type="InterPro" id="IPR006076">
    <property type="entry name" value="FAD-dep_OxRdtase"/>
</dbReference>
<keyword evidence="1" id="KW-0560">Oxidoreductase</keyword>
<dbReference type="PANTHER" id="PTHR13847">
    <property type="entry name" value="SARCOSINE DEHYDROGENASE-RELATED"/>
    <property type="match status" value="1"/>
</dbReference>
<feature type="domain" description="FAD dependent oxidoreductase" evidence="3">
    <location>
        <begin position="9"/>
        <end position="346"/>
    </location>
</feature>
<dbReference type="SUPFAM" id="SSF51905">
    <property type="entry name" value="FAD/NAD(P)-binding domain"/>
    <property type="match status" value="1"/>
</dbReference>
<dbReference type="Gene3D" id="3.50.50.60">
    <property type="entry name" value="FAD/NAD(P)-binding domain"/>
    <property type="match status" value="1"/>
</dbReference>
<evidence type="ECO:0000313" key="4">
    <source>
        <dbReference type="EMBL" id="TDD39316.1"/>
    </source>
</evidence>
<name>A0A4R4Y545_9PSEU</name>
<evidence type="ECO:0000256" key="2">
    <source>
        <dbReference type="SAM" id="Phobius"/>
    </source>
</evidence>
<dbReference type="Pfam" id="PF01266">
    <property type="entry name" value="DAO"/>
    <property type="match status" value="1"/>
</dbReference>
<dbReference type="Gene3D" id="3.30.9.10">
    <property type="entry name" value="D-Amino Acid Oxidase, subunit A, domain 2"/>
    <property type="match status" value="1"/>
</dbReference>
<keyword evidence="2" id="KW-1133">Transmembrane helix</keyword>
<gene>
    <name evidence="4" type="ORF">E1288_37250</name>
</gene>
<dbReference type="PRINTS" id="PR00420">
    <property type="entry name" value="RNGMNOXGNASE"/>
</dbReference>
<feature type="transmembrane region" description="Helical" evidence="2">
    <location>
        <begin position="6"/>
        <end position="26"/>
    </location>
</feature>
<dbReference type="GO" id="GO:0005737">
    <property type="term" value="C:cytoplasm"/>
    <property type="evidence" value="ECO:0007669"/>
    <property type="project" value="TreeGrafter"/>
</dbReference>